<dbReference type="GeneID" id="84053434"/>
<sequence>MNLLKFDWDRLEEMIEEILNARMRTYAFYEYLIVNEKHILVKIYDEVKGQIIHVFTLKLELRNDKLEVSGVN</sequence>
<dbReference type="RefSeq" id="WP_012711846.1">
    <property type="nucleotide sequence ID" value="NC_012588.1"/>
</dbReference>
<evidence type="ECO:0000313" key="2">
    <source>
        <dbReference type="Proteomes" id="UP000001350"/>
    </source>
</evidence>
<dbReference type="HOGENOM" id="CLU_190406_0_0_2"/>
<accession>C3MY59</accession>
<protein>
    <submittedName>
        <fullName evidence="1">Uncharacterized protein</fullName>
    </submittedName>
</protein>
<name>C3MY59_SACI4</name>
<dbReference type="EMBL" id="CP001400">
    <property type="protein sequence ID" value="ACP38616.1"/>
    <property type="molecule type" value="Genomic_DNA"/>
</dbReference>
<proteinExistence type="predicted"/>
<dbReference type="KEGG" id="sia:M1425_1872"/>
<dbReference type="AlphaFoldDB" id="C3MY59"/>
<evidence type="ECO:0000313" key="1">
    <source>
        <dbReference type="EMBL" id="ACP38616.1"/>
    </source>
</evidence>
<gene>
    <name evidence="1" type="ordered locus">M1425_1872</name>
</gene>
<organism evidence="1 2">
    <name type="scientific">Saccharolobus islandicus (strain M.14.25 / Kamchatka #1)</name>
    <name type="common">Sulfolobus islandicus</name>
    <dbReference type="NCBI Taxonomy" id="427317"/>
    <lineage>
        <taxon>Archaea</taxon>
        <taxon>Thermoproteota</taxon>
        <taxon>Thermoprotei</taxon>
        <taxon>Sulfolobales</taxon>
        <taxon>Sulfolobaceae</taxon>
        <taxon>Saccharolobus</taxon>
    </lineage>
</organism>
<dbReference type="Proteomes" id="UP000001350">
    <property type="component" value="Chromosome"/>
</dbReference>
<reference evidence="1 2" key="1">
    <citation type="journal article" date="2009" name="Proc. Natl. Acad. Sci. U.S.A.">
        <title>Biogeography of the Sulfolobus islandicus pan-genome.</title>
        <authorList>
            <person name="Reno M.L."/>
            <person name="Held N.L."/>
            <person name="Fields C.J."/>
            <person name="Burke P.V."/>
            <person name="Whitaker R.J."/>
        </authorList>
    </citation>
    <scope>NUCLEOTIDE SEQUENCE [LARGE SCALE GENOMIC DNA]</scope>
    <source>
        <strain evidence="2">M.14.25 / Kamchatka #1</strain>
    </source>
</reference>